<dbReference type="PANTHER" id="PTHR38813">
    <property type="match status" value="1"/>
</dbReference>
<comment type="caution">
    <text evidence="2">The sequence shown here is derived from an EMBL/GenBank/DDBJ whole genome shotgun (WGS) entry which is preliminary data.</text>
</comment>
<evidence type="ECO:0000313" key="3">
    <source>
        <dbReference type="Proteomes" id="UP001273768"/>
    </source>
</evidence>
<organism evidence="2 3">
    <name type="scientific">Methanoculleus nereidis</name>
    <dbReference type="NCBI Taxonomy" id="2735141"/>
    <lineage>
        <taxon>Archaea</taxon>
        <taxon>Methanobacteriati</taxon>
        <taxon>Methanobacteriota</taxon>
        <taxon>Stenosarchaea group</taxon>
        <taxon>Methanomicrobia</taxon>
        <taxon>Methanomicrobiales</taxon>
        <taxon>Methanomicrobiaceae</taxon>
        <taxon>Methanoculleus</taxon>
    </lineage>
</organism>
<proteinExistence type="predicted"/>
<dbReference type="SUPFAM" id="SSF143011">
    <property type="entry name" value="RelE-like"/>
    <property type="match status" value="1"/>
</dbReference>
<reference evidence="2 3" key="1">
    <citation type="submission" date="2020-05" db="EMBL/GenBank/DDBJ databases">
        <title>Isolation and characterization of methanoarchaea from a cold seep at offshore SW Taiwan.</title>
        <authorList>
            <person name="Chen Y.-W."/>
            <person name="Chen S.-C."/>
            <person name="Lai M.-C."/>
        </authorList>
    </citation>
    <scope>NUCLEOTIDE SEQUENCE [LARGE SCALE GENOMIC DNA]</scope>
    <source>
        <strain evidence="2 3">YWC-01</strain>
    </source>
</reference>
<dbReference type="EMBL" id="JABFFQ010000005">
    <property type="protein sequence ID" value="MDV4343046.1"/>
    <property type="molecule type" value="Genomic_DNA"/>
</dbReference>
<dbReference type="InterPro" id="IPR007712">
    <property type="entry name" value="RelE/ParE_toxin"/>
</dbReference>
<gene>
    <name evidence="2" type="ORF">HL657_07640</name>
</gene>
<dbReference type="RefSeq" id="WP_317296229.1">
    <property type="nucleotide sequence ID" value="NZ_JABFFQ010000005.1"/>
</dbReference>
<accession>A0ABU3Z2M7</accession>
<keyword evidence="1" id="KW-1277">Toxin-antitoxin system</keyword>
<dbReference type="Pfam" id="PF05016">
    <property type="entry name" value="ParE_toxin"/>
    <property type="match status" value="1"/>
</dbReference>
<evidence type="ECO:0000313" key="2">
    <source>
        <dbReference type="EMBL" id="MDV4343046.1"/>
    </source>
</evidence>
<dbReference type="Proteomes" id="UP001273768">
    <property type="component" value="Unassembled WGS sequence"/>
</dbReference>
<sequence length="96" mass="11405">MTFRLMVDKRALDFLTALDAKDQRVIKEKLKILQDNPYPGPDGDKEKLHTTKKRESYRLHIARSFTVIYNIDPDDNLVYITHIMSIEKAHRRYGRM</sequence>
<dbReference type="Gene3D" id="3.30.2310.20">
    <property type="entry name" value="RelE-like"/>
    <property type="match status" value="1"/>
</dbReference>
<keyword evidence="3" id="KW-1185">Reference proteome</keyword>
<dbReference type="PANTHER" id="PTHR38813:SF1">
    <property type="entry name" value="TOXIN RELE1-RELATED"/>
    <property type="match status" value="1"/>
</dbReference>
<evidence type="ECO:0000256" key="1">
    <source>
        <dbReference type="ARBA" id="ARBA00022649"/>
    </source>
</evidence>
<protein>
    <submittedName>
        <fullName evidence="2">Type II toxin-antitoxin system RelE/ParE family toxin</fullName>
    </submittedName>
</protein>
<dbReference type="InterPro" id="IPR035093">
    <property type="entry name" value="RelE/ParE_toxin_dom_sf"/>
</dbReference>
<name>A0ABU3Z2M7_9EURY</name>
<dbReference type="InterPro" id="IPR052747">
    <property type="entry name" value="TA_system_RelE_toxin"/>
</dbReference>